<proteinExistence type="predicted"/>
<protein>
    <submittedName>
        <fullName evidence="1">Uncharacterized protein</fullName>
    </submittedName>
</protein>
<dbReference type="EMBL" id="BLAY01000073">
    <property type="protein sequence ID" value="GET39758.1"/>
    <property type="molecule type" value="Genomic_DNA"/>
</dbReference>
<evidence type="ECO:0000313" key="1">
    <source>
        <dbReference type="EMBL" id="GET39758.1"/>
    </source>
</evidence>
<gene>
    <name evidence="1" type="ORF">MiSe_45300</name>
</gene>
<comment type="caution">
    <text evidence="1">The sequence shown here is derived from an EMBL/GenBank/DDBJ whole genome shotgun (WGS) entry which is preliminary data.</text>
</comment>
<sequence>MHSIYHLVHETLKAGYLSMDTEAQIRKLFDTRLNSYDIEALMLLQQAIENGRVKRQVHEIYQAAQAKSSKLQIA</sequence>
<name>A0AAV3XBA4_9CYAN</name>
<organism evidence="1 2">
    <name type="scientific">Microseira wollei NIES-4236</name>
    <dbReference type="NCBI Taxonomy" id="2530354"/>
    <lineage>
        <taxon>Bacteria</taxon>
        <taxon>Bacillati</taxon>
        <taxon>Cyanobacteriota</taxon>
        <taxon>Cyanophyceae</taxon>
        <taxon>Oscillatoriophycideae</taxon>
        <taxon>Aerosakkonematales</taxon>
        <taxon>Aerosakkonemataceae</taxon>
        <taxon>Microseira</taxon>
    </lineage>
</organism>
<accession>A0AAV3XBA4</accession>
<evidence type="ECO:0000313" key="2">
    <source>
        <dbReference type="Proteomes" id="UP001050975"/>
    </source>
</evidence>
<dbReference type="AlphaFoldDB" id="A0AAV3XBA4"/>
<keyword evidence="2" id="KW-1185">Reference proteome</keyword>
<dbReference type="Proteomes" id="UP001050975">
    <property type="component" value="Unassembled WGS sequence"/>
</dbReference>
<reference evidence="1" key="1">
    <citation type="submission" date="2019-10" db="EMBL/GenBank/DDBJ databases">
        <title>Draft genome sequece of Microseira wollei NIES-4236.</title>
        <authorList>
            <person name="Yamaguchi H."/>
            <person name="Suzuki S."/>
            <person name="Kawachi M."/>
        </authorList>
    </citation>
    <scope>NUCLEOTIDE SEQUENCE</scope>
    <source>
        <strain evidence="1">NIES-4236</strain>
    </source>
</reference>
<dbReference type="RefSeq" id="WP_226585285.1">
    <property type="nucleotide sequence ID" value="NZ_BLAY01000073.1"/>
</dbReference>